<keyword evidence="4" id="KW-1185">Reference proteome</keyword>
<comment type="caution">
    <text evidence="3">The sequence shown here is derived from an EMBL/GenBank/DDBJ whole genome shotgun (WGS) entry which is preliminary data.</text>
</comment>
<dbReference type="PANTHER" id="PTHR23135">
    <property type="entry name" value="MUR LIGASE FAMILY MEMBER"/>
    <property type="match status" value="1"/>
</dbReference>
<dbReference type="AlphaFoldDB" id="A0A0F4KYN9"/>
<accession>A0A0F4KYN9</accession>
<dbReference type="Pfam" id="PF02875">
    <property type="entry name" value="Mur_ligase_C"/>
    <property type="match status" value="1"/>
</dbReference>
<dbReference type="EMBL" id="JWMF01000004">
    <property type="protein sequence ID" value="KJY51747.1"/>
    <property type="molecule type" value="Genomic_DNA"/>
</dbReference>
<dbReference type="InterPro" id="IPR036615">
    <property type="entry name" value="Mur_ligase_C_dom_sf"/>
</dbReference>
<sequence length="522" mass="57358">MALTMASALELLRKHDQLREVIQGDRWTLDQPADHHLLKPFTDVTYDTRQAGPGSLLFCKGHFLPEYMDACGPEGPAAYVAQQDLSAHTSAPGIIVNDVRKSMSLLSAAFYGYPQNQLTLVGITGTKGKTTTAYYLHAMLGELSGGRAALFSSVDNCLDGRHYVESQLTTPESLDLFRMMRQAVDAGMRYLVMEVSSQAYKVDRVYGLTFDLGAFLNISPDHVSPMEHPTFEDYLYCKRRIAYNSRQLVMGADIRRADLIRQDASAAGIPVTTFGFGTQEADFVARKAPGKGNDYLIGPASGPMTPVSLSIAGDFNALNAIAAFAMLNRLGLEPDADALHAMEKIRIAGRMECFQADNRIAYVDYAHNYASMKALLDFVDERYGERKPEITLVCGATGGRGIDRRKGIVQASQDRVDRLILTADDENEESSEHVDQEMLSFVTNANLETSIVLDRTKAIEQGLGQPGQPGDRLRIILVTGKGEERWFKNKGRHVPYEGDDHVVARLLGTKSYDLGATGAAKV</sequence>
<evidence type="ECO:0000313" key="3">
    <source>
        <dbReference type="EMBL" id="KJY51747.1"/>
    </source>
</evidence>
<evidence type="ECO:0000259" key="1">
    <source>
        <dbReference type="Pfam" id="PF02875"/>
    </source>
</evidence>
<dbReference type="RefSeq" id="WP_045935220.1">
    <property type="nucleotide sequence ID" value="NZ_KQ033885.1"/>
</dbReference>
<evidence type="ECO:0000259" key="2">
    <source>
        <dbReference type="Pfam" id="PF08245"/>
    </source>
</evidence>
<dbReference type="Gene3D" id="3.40.1390.10">
    <property type="entry name" value="MurE/MurF, N-terminal domain"/>
    <property type="match status" value="1"/>
</dbReference>
<dbReference type="Pfam" id="PF08245">
    <property type="entry name" value="Mur_ligase_M"/>
    <property type="match status" value="1"/>
</dbReference>
<dbReference type="PANTHER" id="PTHR23135:SF4">
    <property type="entry name" value="UDP-N-ACETYLMURAMOYL-L-ALANYL-D-GLUTAMATE--2,6-DIAMINOPIMELATE LIGASE MURE HOMOLOG, CHLOROPLASTIC"/>
    <property type="match status" value="1"/>
</dbReference>
<dbReference type="Gene3D" id="3.40.1190.10">
    <property type="entry name" value="Mur-like, catalytic domain"/>
    <property type="match status" value="1"/>
</dbReference>
<feature type="domain" description="Mur ligase C-terminal" evidence="1">
    <location>
        <begin position="349"/>
        <end position="482"/>
    </location>
</feature>
<keyword evidence="3" id="KW-0436">Ligase</keyword>
<proteinExistence type="predicted"/>
<dbReference type="Proteomes" id="UP000033567">
    <property type="component" value="Unassembled WGS sequence"/>
</dbReference>
<reference evidence="3 4" key="1">
    <citation type="submission" date="2014-12" db="EMBL/GenBank/DDBJ databases">
        <title>Comparative genomics of the lactic acid bacteria isolated from the honey bee gut.</title>
        <authorList>
            <person name="Ellegaard K.M."/>
            <person name="Tamarit D."/>
            <person name="Javelind E."/>
            <person name="Olofsson T."/>
            <person name="Andersson S.G."/>
            <person name="Vasquez A."/>
        </authorList>
    </citation>
    <scope>NUCLEOTIDE SEQUENCE [LARGE SCALE GENOMIC DNA]</scope>
    <source>
        <strain evidence="3 4">Bin7</strain>
    </source>
</reference>
<evidence type="ECO:0000313" key="4">
    <source>
        <dbReference type="Proteomes" id="UP000033567"/>
    </source>
</evidence>
<dbReference type="SUPFAM" id="SSF53244">
    <property type="entry name" value="MurD-like peptide ligases, peptide-binding domain"/>
    <property type="match status" value="1"/>
</dbReference>
<dbReference type="InterPro" id="IPR036565">
    <property type="entry name" value="Mur-like_cat_sf"/>
</dbReference>
<protein>
    <submittedName>
        <fullName evidence="3">UDP-N-acetylmuramoylalanyl-D-glutamate--2, 6-diaminopimelate ligase</fullName>
    </submittedName>
</protein>
<dbReference type="SUPFAM" id="SSF53623">
    <property type="entry name" value="MurD-like peptide ligases, catalytic domain"/>
    <property type="match status" value="1"/>
</dbReference>
<organism evidence="3 4">
    <name type="scientific">Bifidobacterium mellis</name>
    <dbReference type="NCBI Taxonomy" id="1293823"/>
    <lineage>
        <taxon>Bacteria</taxon>
        <taxon>Bacillati</taxon>
        <taxon>Actinomycetota</taxon>
        <taxon>Actinomycetes</taxon>
        <taxon>Bifidobacteriales</taxon>
        <taxon>Bifidobacteriaceae</taxon>
        <taxon>Bifidobacterium</taxon>
    </lineage>
</organism>
<feature type="domain" description="Mur ligase central" evidence="2">
    <location>
        <begin position="123"/>
        <end position="326"/>
    </location>
</feature>
<dbReference type="GO" id="GO:0005524">
    <property type="term" value="F:ATP binding"/>
    <property type="evidence" value="ECO:0007669"/>
    <property type="project" value="InterPro"/>
</dbReference>
<name>A0A0F4KYN9_9BIFI</name>
<dbReference type="PATRIC" id="fig|1684.5.peg.591"/>
<gene>
    <name evidence="3" type="ORF">JF70_05610</name>
</gene>
<dbReference type="Gene3D" id="3.90.190.20">
    <property type="entry name" value="Mur ligase, C-terminal domain"/>
    <property type="match status" value="1"/>
</dbReference>
<dbReference type="InterPro" id="IPR004101">
    <property type="entry name" value="Mur_ligase_C"/>
</dbReference>
<dbReference type="GO" id="GO:0016881">
    <property type="term" value="F:acid-amino acid ligase activity"/>
    <property type="evidence" value="ECO:0007669"/>
    <property type="project" value="InterPro"/>
</dbReference>
<dbReference type="InterPro" id="IPR013221">
    <property type="entry name" value="Mur_ligase_cen"/>
</dbReference>